<dbReference type="Gene3D" id="2.20.110.10">
    <property type="entry name" value="Histone H3 K4-specific methyltransferase SET7/9 N-terminal domain"/>
    <property type="match status" value="2"/>
</dbReference>
<dbReference type="PANTHER" id="PTHR46614:SF1">
    <property type="entry name" value="MORN REPEAT-CONTAINING PROTEIN 4"/>
    <property type="match status" value="1"/>
</dbReference>
<name>A0ABD2NJW2_9CUCU</name>
<evidence type="ECO:0000256" key="3">
    <source>
        <dbReference type="ARBA" id="ARBA00023273"/>
    </source>
</evidence>
<sequence length="163" mass="18466">MTGVAATGGHRYKDGSHYVGTWNADGKPHGEGHFLFKSGIRYSGTFEDGKFSGLGSLVFPDGASFFQTGIYRYEGEFLKGWFHGYGTFWRADGMRFEGEFRGGQIHGLGRVTFNDGTNGFPKHEGFFEDTRLIKRHKSGEIIDRAQKISFMIRQKYFNDMFDS</sequence>
<dbReference type="AlphaFoldDB" id="A0ABD2NJW2"/>
<evidence type="ECO:0000256" key="1">
    <source>
        <dbReference type="ARBA" id="ARBA00004316"/>
    </source>
</evidence>
<dbReference type="Proteomes" id="UP001516400">
    <property type="component" value="Unassembled WGS sequence"/>
</dbReference>
<comment type="subcellular location">
    <subcellularLocation>
        <location evidence="1">Cell projection</location>
    </subcellularLocation>
</comment>
<dbReference type="PANTHER" id="PTHR46614">
    <property type="entry name" value="MORN REPEAT-CONTAINING PROTEIN 4"/>
    <property type="match status" value="1"/>
</dbReference>
<dbReference type="GO" id="GO:0042995">
    <property type="term" value="C:cell projection"/>
    <property type="evidence" value="ECO:0007669"/>
    <property type="project" value="UniProtKB-SubCell"/>
</dbReference>
<keyword evidence="5" id="KW-1185">Reference proteome</keyword>
<evidence type="ECO:0000313" key="5">
    <source>
        <dbReference type="Proteomes" id="UP001516400"/>
    </source>
</evidence>
<dbReference type="InterPro" id="IPR052315">
    <property type="entry name" value="MORN4"/>
</dbReference>
<organism evidence="4 5">
    <name type="scientific">Cryptolaemus montrouzieri</name>
    <dbReference type="NCBI Taxonomy" id="559131"/>
    <lineage>
        <taxon>Eukaryota</taxon>
        <taxon>Metazoa</taxon>
        <taxon>Ecdysozoa</taxon>
        <taxon>Arthropoda</taxon>
        <taxon>Hexapoda</taxon>
        <taxon>Insecta</taxon>
        <taxon>Pterygota</taxon>
        <taxon>Neoptera</taxon>
        <taxon>Endopterygota</taxon>
        <taxon>Coleoptera</taxon>
        <taxon>Polyphaga</taxon>
        <taxon>Cucujiformia</taxon>
        <taxon>Coccinelloidea</taxon>
        <taxon>Coccinellidae</taxon>
        <taxon>Scymninae</taxon>
        <taxon>Scymnini</taxon>
        <taxon>Cryptolaemus</taxon>
    </lineage>
</organism>
<dbReference type="SMART" id="SM00698">
    <property type="entry name" value="MORN"/>
    <property type="match status" value="4"/>
</dbReference>
<dbReference type="InterPro" id="IPR003409">
    <property type="entry name" value="MORN"/>
</dbReference>
<dbReference type="EMBL" id="JABFTP020000124">
    <property type="protein sequence ID" value="KAL3278690.1"/>
    <property type="molecule type" value="Genomic_DNA"/>
</dbReference>
<gene>
    <name evidence="4" type="ORF">HHI36_016226</name>
</gene>
<accession>A0ABD2NJW2</accession>
<keyword evidence="3" id="KW-0966">Cell projection</keyword>
<evidence type="ECO:0000256" key="2">
    <source>
        <dbReference type="ARBA" id="ARBA00022737"/>
    </source>
</evidence>
<comment type="caution">
    <text evidence="4">The sequence shown here is derived from an EMBL/GenBank/DDBJ whole genome shotgun (WGS) entry which is preliminary data.</text>
</comment>
<protein>
    <recommendedName>
        <fullName evidence="6">MORN repeat-containing protein 4</fullName>
    </recommendedName>
</protein>
<proteinExistence type="predicted"/>
<dbReference type="SUPFAM" id="SSF82185">
    <property type="entry name" value="Histone H3 K4-specific methyltransferase SET7/9 N-terminal domain"/>
    <property type="match status" value="1"/>
</dbReference>
<reference evidence="4 5" key="1">
    <citation type="journal article" date="2021" name="BMC Biol.">
        <title>Horizontally acquired antibacterial genes associated with adaptive radiation of ladybird beetles.</title>
        <authorList>
            <person name="Li H.S."/>
            <person name="Tang X.F."/>
            <person name="Huang Y.H."/>
            <person name="Xu Z.Y."/>
            <person name="Chen M.L."/>
            <person name="Du X.Y."/>
            <person name="Qiu B.Y."/>
            <person name="Chen P.T."/>
            <person name="Zhang W."/>
            <person name="Slipinski A."/>
            <person name="Escalona H.E."/>
            <person name="Waterhouse R.M."/>
            <person name="Zwick A."/>
            <person name="Pang H."/>
        </authorList>
    </citation>
    <scope>NUCLEOTIDE SEQUENCE [LARGE SCALE GENOMIC DNA]</scope>
    <source>
        <strain evidence="4">SYSU2018</strain>
    </source>
</reference>
<evidence type="ECO:0008006" key="6">
    <source>
        <dbReference type="Google" id="ProtNLM"/>
    </source>
</evidence>
<keyword evidence="2" id="KW-0677">Repeat</keyword>
<dbReference type="Pfam" id="PF02493">
    <property type="entry name" value="MORN"/>
    <property type="match status" value="4"/>
</dbReference>
<evidence type="ECO:0000313" key="4">
    <source>
        <dbReference type="EMBL" id="KAL3278690.1"/>
    </source>
</evidence>